<dbReference type="AlphaFoldDB" id="A0A399E8P6"/>
<dbReference type="EMBL" id="QXDL01000206">
    <property type="protein sequence ID" value="RIH81107.1"/>
    <property type="molecule type" value="Genomic_DNA"/>
</dbReference>
<gene>
    <name evidence="1" type="ORF">Mterra_03390</name>
</gene>
<protein>
    <submittedName>
        <fullName evidence="1">Uncharacterized protein</fullName>
    </submittedName>
</protein>
<comment type="caution">
    <text evidence="1">The sequence shown here is derived from an EMBL/GenBank/DDBJ whole genome shotgun (WGS) entry which is preliminary data.</text>
</comment>
<sequence>MSALGSSWLLGVRGIPGVGDKALKAGADYRLQGEGVYVVSLEARNLYSLEAPVTSAQASYTSSPRTFSGFAYRLLVSFEVGGASAKTLVLCYLAPGPGGAWEGNGLRLRQQSGNRYSQDGSGTCSLRSQ</sequence>
<keyword evidence="2" id="KW-1185">Reference proteome</keyword>
<organism evidence="1 2">
    <name type="scientific">Calidithermus terrae</name>
    <dbReference type="NCBI Taxonomy" id="1408545"/>
    <lineage>
        <taxon>Bacteria</taxon>
        <taxon>Thermotogati</taxon>
        <taxon>Deinococcota</taxon>
        <taxon>Deinococci</taxon>
        <taxon>Thermales</taxon>
        <taxon>Thermaceae</taxon>
        <taxon>Calidithermus</taxon>
    </lineage>
</organism>
<accession>A0A399E8P6</accession>
<evidence type="ECO:0000313" key="2">
    <source>
        <dbReference type="Proteomes" id="UP000265715"/>
    </source>
</evidence>
<evidence type="ECO:0000313" key="1">
    <source>
        <dbReference type="EMBL" id="RIH81107.1"/>
    </source>
</evidence>
<proteinExistence type="predicted"/>
<dbReference type="RefSeq" id="WP_147372909.1">
    <property type="nucleotide sequence ID" value="NZ_QXDL01000206.1"/>
</dbReference>
<dbReference type="Proteomes" id="UP000265715">
    <property type="component" value="Unassembled WGS sequence"/>
</dbReference>
<reference evidence="1 2" key="1">
    <citation type="submission" date="2018-08" db="EMBL/GenBank/DDBJ databases">
        <title>Meiothermus terrae DSM 26712 genome sequencing project.</title>
        <authorList>
            <person name="Da Costa M.S."/>
            <person name="Albuquerque L."/>
            <person name="Raposo P."/>
            <person name="Froufe H.J.C."/>
            <person name="Barroso C.S."/>
            <person name="Egas C."/>
        </authorList>
    </citation>
    <scope>NUCLEOTIDE SEQUENCE [LARGE SCALE GENOMIC DNA]</scope>
    <source>
        <strain evidence="1 2">DSM 26712</strain>
    </source>
</reference>
<name>A0A399E8P6_9DEIN</name>